<dbReference type="Proteomes" id="UP000834611">
    <property type="component" value="Unassembled WGS sequence"/>
</dbReference>
<gene>
    <name evidence="2" type="ORF">GHA_00954</name>
</gene>
<comment type="caution">
    <text evidence="2">The sequence shown here is derived from an EMBL/GenBank/DDBJ whole genome shotgun (WGS) entry which is preliminary data.</text>
</comment>
<organism evidence="2 3">
    <name type="scientific">Providencia rettgeri</name>
    <dbReference type="NCBI Taxonomy" id="587"/>
    <lineage>
        <taxon>Bacteria</taxon>
        <taxon>Pseudomonadati</taxon>
        <taxon>Pseudomonadota</taxon>
        <taxon>Gammaproteobacteria</taxon>
        <taxon>Enterobacterales</taxon>
        <taxon>Morganellaceae</taxon>
        <taxon>Providencia</taxon>
    </lineage>
</organism>
<evidence type="ECO:0000313" key="2">
    <source>
        <dbReference type="EMBL" id="CAB5675013.1"/>
    </source>
</evidence>
<evidence type="ECO:0000259" key="1">
    <source>
        <dbReference type="Pfam" id="PF06223"/>
    </source>
</evidence>
<sequence length="107" mass="12138">MFALRLAREFGRPDWRRMLDEISATEYSDWTDHFSKVPFTPQLIDTEFAALQKTVFQTMFGGDTELTDFMLLTDVEASDTEMSDETLQTIGEGIVGGVRYEQPNSGS</sequence>
<reference evidence="2" key="1">
    <citation type="submission" date="2020-05" db="EMBL/GenBank/DDBJ databases">
        <authorList>
            <person name="Delgado-Blas J."/>
        </authorList>
    </citation>
    <scope>NUCLEOTIDE SEQUENCE</scope>
    <source>
        <strain evidence="2">BB1453</strain>
    </source>
</reference>
<dbReference type="InterPro" id="IPR009350">
    <property type="entry name" value="Phage_tail_T"/>
</dbReference>
<feature type="domain" description="Minor tail T" evidence="1">
    <location>
        <begin position="23"/>
        <end position="97"/>
    </location>
</feature>
<dbReference type="EMBL" id="CAHPSF010000002">
    <property type="protein sequence ID" value="CAB5675013.1"/>
    <property type="molecule type" value="Genomic_DNA"/>
</dbReference>
<accession>A0A9N8CWS3</accession>
<dbReference type="GeneID" id="92274537"/>
<proteinExistence type="predicted"/>
<evidence type="ECO:0000313" key="3">
    <source>
        <dbReference type="Proteomes" id="UP000834611"/>
    </source>
</evidence>
<protein>
    <submittedName>
        <fullName evidence="2">Phage tail assembly protein T</fullName>
    </submittedName>
</protein>
<dbReference type="Pfam" id="PF06223">
    <property type="entry name" value="Phage_tail_T"/>
    <property type="match status" value="1"/>
</dbReference>
<dbReference type="RefSeq" id="WP_227528954.1">
    <property type="nucleotide sequence ID" value="NZ_ABEXOA020000108.1"/>
</dbReference>
<dbReference type="NCBIfam" id="TIGR01715">
    <property type="entry name" value="phage_lam_T"/>
    <property type="match status" value="1"/>
</dbReference>
<dbReference type="AlphaFoldDB" id="A0A9N8CWS3"/>
<name>A0A9N8CWS3_PRORE</name>